<dbReference type="SUPFAM" id="SSF82895">
    <property type="entry name" value="TSP-1 type 1 repeat"/>
    <property type="match status" value="2"/>
</dbReference>
<dbReference type="Gene3D" id="2.20.100.10">
    <property type="entry name" value="Thrombospondin type-1 (TSP1) repeat"/>
    <property type="match status" value="2"/>
</dbReference>
<dbReference type="Gene3D" id="2.40.128.340">
    <property type="match status" value="1"/>
</dbReference>
<sequence length="340" mass="36906">MHYGGFAFSKNREATIVDRKTNQPVKSQREGFTEEDKKQLNRLYRCPSVVPVTTARPTTTTQVAVSWTNWGAWSTCSVTCGVGVARRSRQCLDVSSVVSSGCIGQAISTKSCEQSKCTSTSSWGHWGSWGSCPRTCGTGFQWRYRGCVNGVSGSAGCLGSSWSGRVCNTNKCPTKPRLTLFTINSVSTSTRSFCRWGKIYTGDFNNDGRSDLLCYYKSDWVQISYGSTNAGYSIVGSEGPTKLCKFSPSLIVSGKVFVGDFNGDGKDDLMCRDDISGRMKILFIGIRGFSNDDVDWEGEIPTMCGSADQLSVGDVDGDGDTDLVCQKSSGLISVFGNQFK</sequence>
<dbReference type="PROSITE" id="PS50092">
    <property type="entry name" value="TSP1"/>
    <property type="match status" value="2"/>
</dbReference>
<dbReference type="InterPro" id="IPR028994">
    <property type="entry name" value="Integrin_alpha_N"/>
</dbReference>
<evidence type="ECO:0000256" key="7">
    <source>
        <dbReference type="PROSITE-ProRule" id="PRU01211"/>
    </source>
</evidence>
<accession>F6Z163</accession>
<dbReference type="InParanoid" id="F6Z163"/>
<dbReference type="Pfam" id="PF00090">
    <property type="entry name" value="TSP_1"/>
    <property type="match status" value="2"/>
</dbReference>
<dbReference type="InterPro" id="IPR036383">
    <property type="entry name" value="TSP1_rpt_sf"/>
</dbReference>
<evidence type="ECO:0000313" key="10">
    <source>
        <dbReference type="Proteomes" id="UP000008144"/>
    </source>
</evidence>
<evidence type="ECO:0000256" key="1">
    <source>
        <dbReference type="ARBA" id="ARBA00004613"/>
    </source>
</evidence>
<reference evidence="9" key="4">
    <citation type="submission" date="2025-09" db="UniProtKB">
        <authorList>
            <consortium name="Ensembl"/>
        </authorList>
    </citation>
    <scope>IDENTIFICATION</scope>
</reference>
<reference evidence="9" key="2">
    <citation type="journal article" date="2008" name="Genome Biol.">
        <title>Improved genome assembly and evidence-based global gene model set for the chordate Ciona intestinalis: new insight into intron and operon populations.</title>
        <authorList>
            <person name="Satou Y."/>
            <person name="Mineta K."/>
            <person name="Ogasawara M."/>
            <person name="Sasakura Y."/>
            <person name="Shoguchi E."/>
            <person name="Ueno K."/>
            <person name="Yamada L."/>
            <person name="Matsumoto J."/>
            <person name="Wasserscheid J."/>
            <person name="Dewar K."/>
            <person name="Wiley G.B."/>
            <person name="Macmil S.L."/>
            <person name="Roe B.A."/>
            <person name="Zeller R.W."/>
            <person name="Hastings K.E."/>
            <person name="Lemaire P."/>
            <person name="Lindquist E."/>
            <person name="Endo T."/>
            <person name="Hotta K."/>
            <person name="Inaba K."/>
        </authorList>
    </citation>
    <scope>NUCLEOTIDE SEQUENCE [LARGE SCALE GENOMIC DNA]</scope>
    <source>
        <strain evidence="9">wild type</strain>
    </source>
</reference>
<evidence type="ECO:0000256" key="3">
    <source>
        <dbReference type="ARBA" id="ARBA00022729"/>
    </source>
</evidence>
<dbReference type="InterPro" id="IPR024079">
    <property type="entry name" value="MetalloPept_cat_dom_sf"/>
</dbReference>
<dbReference type="EMBL" id="EAAA01000148">
    <property type="status" value="NOT_ANNOTATED_CDS"/>
    <property type="molecule type" value="Genomic_DNA"/>
</dbReference>
<dbReference type="Ensembl" id="ENSCINT00000010728.3">
    <property type="protein sequence ID" value="ENSCINP00000010728.3"/>
    <property type="gene ID" value="ENSCING00000013719.2"/>
</dbReference>
<evidence type="ECO:0000313" key="9">
    <source>
        <dbReference type="Ensembl" id="ENSCINP00000010728.3"/>
    </source>
</evidence>
<evidence type="ECO:0000256" key="6">
    <source>
        <dbReference type="ARBA" id="ARBA00023180"/>
    </source>
</evidence>
<evidence type="ECO:0000259" key="8">
    <source>
        <dbReference type="PROSITE" id="PS51864"/>
    </source>
</evidence>
<dbReference type="SUPFAM" id="SSF69318">
    <property type="entry name" value="Integrin alpha N-terminal domain"/>
    <property type="match status" value="1"/>
</dbReference>
<protein>
    <recommendedName>
        <fullName evidence="8">Peptidase M12A domain-containing protein</fullName>
    </recommendedName>
</protein>
<dbReference type="SMART" id="SM00209">
    <property type="entry name" value="TSP1"/>
    <property type="match status" value="2"/>
</dbReference>
<comment type="caution">
    <text evidence="7">Lacks conserved residue(s) required for the propagation of feature annotation.</text>
</comment>
<dbReference type="GeneTree" id="ENSGT00940000174238"/>
<organism evidence="9 10">
    <name type="scientific">Ciona intestinalis</name>
    <name type="common">Transparent sea squirt</name>
    <name type="synonym">Ascidia intestinalis</name>
    <dbReference type="NCBI Taxonomy" id="7719"/>
    <lineage>
        <taxon>Eukaryota</taxon>
        <taxon>Metazoa</taxon>
        <taxon>Chordata</taxon>
        <taxon>Tunicata</taxon>
        <taxon>Ascidiacea</taxon>
        <taxon>Phlebobranchia</taxon>
        <taxon>Cionidae</taxon>
        <taxon>Ciona</taxon>
    </lineage>
</organism>
<dbReference type="GO" id="GO:0006508">
    <property type="term" value="P:proteolysis"/>
    <property type="evidence" value="ECO:0007669"/>
    <property type="project" value="InterPro"/>
</dbReference>
<dbReference type="PANTHER" id="PTHR22906">
    <property type="entry name" value="PROPERDIN"/>
    <property type="match status" value="1"/>
</dbReference>
<comment type="subcellular location">
    <subcellularLocation>
        <location evidence="1">Secreted</location>
    </subcellularLocation>
</comment>
<reference evidence="10" key="1">
    <citation type="journal article" date="2002" name="Science">
        <title>The draft genome of Ciona intestinalis: insights into chordate and vertebrate origins.</title>
        <authorList>
            <person name="Dehal P."/>
            <person name="Satou Y."/>
            <person name="Campbell R.K."/>
            <person name="Chapman J."/>
            <person name="Degnan B."/>
            <person name="De Tomaso A."/>
            <person name="Davidson B."/>
            <person name="Di Gregorio A."/>
            <person name="Gelpke M."/>
            <person name="Goodstein D.M."/>
            <person name="Harafuji N."/>
            <person name="Hastings K.E."/>
            <person name="Ho I."/>
            <person name="Hotta K."/>
            <person name="Huang W."/>
            <person name="Kawashima T."/>
            <person name="Lemaire P."/>
            <person name="Martinez D."/>
            <person name="Meinertzhagen I.A."/>
            <person name="Necula S."/>
            <person name="Nonaka M."/>
            <person name="Putnam N."/>
            <person name="Rash S."/>
            <person name="Saiga H."/>
            <person name="Satake M."/>
            <person name="Terry A."/>
            <person name="Yamada L."/>
            <person name="Wang H.G."/>
            <person name="Awazu S."/>
            <person name="Azumi K."/>
            <person name="Boore J."/>
            <person name="Branno M."/>
            <person name="Chin-Bow S."/>
            <person name="DeSantis R."/>
            <person name="Doyle S."/>
            <person name="Francino P."/>
            <person name="Keys D.N."/>
            <person name="Haga S."/>
            <person name="Hayashi H."/>
            <person name="Hino K."/>
            <person name="Imai K.S."/>
            <person name="Inaba K."/>
            <person name="Kano S."/>
            <person name="Kobayashi K."/>
            <person name="Kobayashi M."/>
            <person name="Lee B.I."/>
            <person name="Makabe K.W."/>
            <person name="Manohar C."/>
            <person name="Matassi G."/>
            <person name="Medina M."/>
            <person name="Mochizuki Y."/>
            <person name="Mount S."/>
            <person name="Morishita T."/>
            <person name="Miura S."/>
            <person name="Nakayama A."/>
            <person name="Nishizaka S."/>
            <person name="Nomoto H."/>
            <person name="Ohta F."/>
            <person name="Oishi K."/>
            <person name="Rigoutsos I."/>
            <person name="Sano M."/>
            <person name="Sasaki A."/>
            <person name="Sasakura Y."/>
            <person name="Shoguchi E."/>
            <person name="Shin-i T."/>
            <person name="Spagnuolo A."/>
            <person name="Stainier D."/>
            <person name="Suzuki M.M."/>
            <person name="Tassy O."/>
            <person name="Takatori N."/>
            <person name="Tokuoka M."/>
            <person name="Yagi K."/>
            <person name="Yoshizaki F."/>
            <person name="Wada S."/>
            <person name="Zhang C."/>
            <person name="Hyatt P.D."/>
            <person name="Larimer F."/>
            <person name="Detter C."/>
            <person name="Doggett N."/>
            <person name="Glavina T."/>
            <person name="Hawkins T."/>
            <person name="Richardson P."/>
            <person name="Lucas S."/>
            <person name="Kohara Y."/>
            <person name="Levine M."/>
            <person name="Satoh N."/>
            <person name="Rokhsar D.S."/>
        </authorList>
    </citation>
    <scope>NUCLEOTIDE SEQUENCE [LARGE SCALE GENOMIC DNA]</scope>
</reference>
<evidence type="ECO:0000256" key="4">
    <source>
        <dbReference type="ARBA" id="ARBA00022737"/>
    </source>
</evidence>
<feature type="domain" description="Peptidase M12A" evidence="8">
    <location>
        <begin position="1"/>
        <end position="47"/>
    </location>
</feature>
<reference evidence="9" key="3">
    <citation type="submission" date="2025-08" db="UniProtKB">
        <authorList>
            <consortium name="Ensembl"/>
        </authorList>
    </citation>
    <scope>IDENTIFICATION</scope>
</reference>
<dbReference type="HOGENOM" id="CLU_816252_0_0_1"/>
<name>F6Z163_CIOIN</name>
<keyword evidence="5" id="KW-1015">Disulfide bond</keyword>
<dbReference type="InterPro" id="IPR000884">
    <property type="entry name" value="TSP1_rpt"/>
</dbReference>
<dbReference type="Proteomes" id="UP000008144">
    <property type="component" value="Chromosome 1"/>
</dbReference>
<dbReference type="InterPro" id="IPR052065">
    <property type="entry name" value="Compl_asym_regulator"/>
</dbReference>
<dbReference type="Pfam" id="PF13517">
    <property type="entry name" value="FG-GAP_3"/>
    <property type="match status" value="1"/>
</dbReference>
<dbReference type="PANTHER" id="PTHR22906:SF43">
    <property type="entry name" value="PROPERDIN"/>
    <property type="match status" value="1"/>
</dbReference>
<keyword evidence="6" id="KW-0325">Glycoprotein</keyword>
<dbReference type="PROSITE" id="PS51864">
    <property type="entry name" value="ASTACIN"/>
    <property type="match status" value="1"/>
</dbReference>
<dbReference type="Gene3D" id="3.40.390.10">
    <property type="entry name" value="Collagenase (Catalytic Domain)"/>
    <property type="match status" value="1"/>
</dbReference>
<dbReference type="OMA" id="WSEMSEC"/>
<keyword evidence="10" id="KW-1185">Reference proteome</keyword>
<proteinExistence type="predicted"/>
<keyword evidence="3" id="KW-0732">Signal</keyword>
<keyword evidence="2" id="KW-0964">Secreted</keyword>
<evidence type="ECO:0000256" key="2">
    <source>
        <dbReference type="ARBA" id="ARBA00022525"/>
    </source>
</evidence>
<dbReference type="InterPro" id="IPR001506">
    <property type="entry name" value="Peptidase_M12A"/>
</dbReference>
<dbReference type="InterPro" id="IPR013517">
    <property type="entry name" value="FG-GAP"/>
</dbReference>
<dbReference type="AlphaFoldDB" id="F6Z163"/>
<evidence type="ECO:0000256" key="5">
    <source>
        <dbReference type="ARBA" id="ARBA00023157"/>
    </source>
</evidence>
<keyword evidence="4" id="KW-0677">Repeat</keyword>
<dbReference type="GO" id="GO:0004222">
    <property type="term" value="F:metalloendopeptidase activity"/>
    <property type="evidence" value="ECO:0007669"/>
    <property type="project" value="InterPro"/>
</dbReference>